<dbReference type="GO" id="GO:0000981">
    <property type="term" value="F:DNA-binding transcription factor activity, RNA polymerase II-specific"/>
    <property type="evidence" value="ECO:0007669"/>
    <property type="project" value="InterPro"/>
</dbReference>
<dbReference type="Gene3D" id="4.10.240.10">
    <property type="entry name" value="Zn(2)-C6 fungal-type DNA-binding domain"/>
    <property type="match status" value="1"/>
</dbReference>
<dbReference type="InterPro" id="IPR001138">
    <property type="entry name" value="Zn2Cys6_DnaBD"/>
</dbReference>
<dbReference type="CDD" id="cd12148">
    <property type="entry name" value="fungal_TF_MHR"/>
    <property type="match status" value="1"/>
</dbReference>
<evidence type="ECO:0000256" key="1">
    <source>
        <dbReference type="ARBA" id="ARBA00022723"/>
    </source>
</evidence>
<evidence type="ECO:0000256" key="3">
    <source>
        <dbReference type="SAM" id="MobiDB-lite"/>
    </source>
</evidence>
<dbReference type="InterPro" id="IPR007219">
    <property type="entry name" value="XnlR_reg_dom"/>
</dbReference>
<protein>
    <recommendedName>
        <fullName evidence="4">Zn(2)-C6 fungal-type domain-containing protein</fullName>
    </recommendedName>
</protein>
<sequence length="689" mass="76728">MPVSRPKKENKSISSDEEVCSKDSPNSNSKDSVTKSKRKRQSQSCDACRARKVRCAREGEDPKQSCKHCITLGIPCTYDYQPKKRGPPNLYLRRLQEAAAAAAAASTTGETTEPVISEPEQSASPVSTIASPTQSVVSPTLGPKSPPSNFLEPSVNSVAVPPSRYQIAADTFHPQFNSPPPFHSSNTFNLGGNSAKLDEFQSPSEQFSTYPLYNWSYKQHQALPSHPPNVVPPLSYYYRPRRLDEIAPRDTISLIIALFFDFVYPLTPCIHKPSFMADLHARREERDPLFFALVMSTVASTLVQLPRSYLPMERPVVRKLAQTCHEASRHITIASYDPPTSMHVVIRYFDCVYHFCEGHDATQHAAFGEAAHIAMTLRLHEEAAYEGMDPIESEVRRRVFWLLFGADKSMSILLGRPISLRDEDCTVHFPKELDDEYITPSAYLPQPQGKTAIVSGLNYTSRIFALLGEILVRIRVDKRSPPQGQFATARLEEVQSLHGRIMSALAHCSEPLRLKRSFSHNVPAEYGGAGFRQATFAEVKDFFDNPNASRENALNPFLVVQGNIYVTQQLVRFVIEQYRDELILSIHGSIDEQKVGEDREAVASDLLNILHSIPIQSIATNGPSLVHKVRFVASTLLDAVRKAETAPASAARAHAYLWDFLSILPKSNGISPRRRSRCGSSGDGMSMMT</sequence>
<dbReference type="InterPro" id="IPR036864">
    <property type="entry name" value="Zn2-C6_fun-type_DNA-bd_sf"/>
</dbReference>
<proteinExistence type="predicted"/>
<dbReference type="AlphaFoldDB" id="A0AAD2JZ12"/>
<dbReference type="SMART" id="SM00906">
    <property type="entry name" value="Fungal_trans"/>
    <property type="match status" value="1"/>
</dbReference>
<keyword evidence="6" id="KW-1185">Reference proteome</keyword>
<dbReference type="PANTHER" id="PTHR31668:SF30">
    <property type="entry name" value="ZN(II)2CYS6 TRANSCRIPTION FACTOR (EUROFUNG)"/>
    <property type="match status" value="1"/>
</dbReference>
<dbReference type="PROSITE" id="PS00463">
    <property type="entry name" value="ZN2_CY6_FUNGAL_1"/>
    <property type="match status" value="1"/>
</dbReference>
<gene>
    <name evidence="5" type="ORF">MYCIT1_LOCUS13767</name>
</gene>
<dbReference type="GO" id="GO:0008270">
    <property type="term" value="F:zinc ion binding"/>
    <property type="evidence" value="ECO:0007669"/>
    <property type="project" value="InterPro"/>
</dbReference>
<organism evidence="5 6">
    <name type="scientific">Mycena citricolor</name>
    <dbReference type="NCBI Taxonomy" id="2018698"/>
    <lineage>
        <taxon>Eukaryota</taxon>
        <taxon>Fungi</taxon>
        <taxon>Dikarya</taxon>
        <taxon>Basidiomycota</taxon>
        <taxon>Agaricomycotina</taxon>
        <taxon>Agaricomycetes</taxon>
        <taxon>Agaricomycetidae</taxon>
        <taxon>Agaricales</taxon>
        <taxon>Marasmiineae</taxon>
        <taxon>Mycenaceae</taxon>
        <taxon>Mycena</taxon>
    </lineage>
</organism>
<dbReference type="PANTHER" id="PTHR31668">
    <property type="entry name" value="GLUCOSE TRANSPORT TRANSCRIPTION REGULATOR RGT1-RELATED-RELATED"/>
    <property type="match status" value="1"/>
</dbReference>
<feature type="compositionally biased region" description="Low complexity" evidence="3">
    <location>
        <begin position="678"/>
        <end position="689"/>
    </location>
</feature>
<dbReference type="PROSITE" id="PS50048">
    <property type="entry name" value="ZN2_CY6_FUNGAL_2"/>
    <property type="match status" value="1"/>
</dbReference>
<evidence type="ECO:0000256" key="2">
    <source>
        <dbReference type="ARBA" id="ARBA00023242"/>
    </source>
</evidence>
<dbReference type="EMBL" id="CAVNYO010000154">
    <property type="protein sequence ID" value="CAK5269785.1"/>
    <property type="molecule type" value="Genomic_DNA"/>
</dbReference>
<dbReference type="Proteomes" id="UP001295794">
    <property type="component" value="Unassembled WGS sequence"/>
</dbReference>
<keyword evidence="2" id="KW-0539">Nucleus</keyword>
<dbReference type="CDD" id="cd00067">
    <property type="entry name" value="GAL4"/>
    <property type="match status" value="1"/>
</dbReference>
<dbReference type="SMART" id="SM00066">
    <property type="entry name" value="GAL4"/>
    <property type="match status" value="1"/>
</dbReference>
<reference evidence="5" key="1">
    <citation type="submission" date="2023-11" db="EMBL/GenBank/DDBJ databases">
        <authorList>
            <person name="De Vega J J."/>
            <person name="De Vega J J."/>
        </authorList>
    </citation>
    <scope>NUCLEOTIDE SEQUENCE</scope>
</reference>
<feature type="compositionally biased region" description="Basic and acidic residues" evidence="3">
    <location>
        <begin position="1"/>
        <end position="11"/>
    </location>
</feature>
<dbReference type="InterPro" id="IPR050797">
    <property type="entry name" value="Carb_Metab_Trans_Reg"/>
</dbReference>
<accession>A0AAD2JZ12</accession>
<feature type="region of interest" description="Disordered" evidence="3">
    <location>
        <begin position="1"/>
        <end position="46"/>
    </location>
</feature>
<dbReference type="SUPFAM" id="SSF57701">
    <property type="entry name" value="Zn2/Cys6 DNA-binding domain"/>
    <property type="match status" value="1"/>
</dbReference>
<dbReference type="GO" id="GO:0003677">
    <property type="term" value="F:DNA binding"/>
    <property type="evidence" value="ECO:0007669"/>
    <property type="project" value="InterPro"/>
</dbReference>
<name>A0AAD2JZ12_9AGAR</name>
<feature type="domain" description="Zn(2)-C6 fungal-type" evidence="4">
    <location>
        <begin position="44"/>
        <end position="78"/>
    </location>
</feature>
<feature type="region of interest" description="Disordered" evidence="3">
    <location>
        <begin position="669"/>
        <end position="689"/>
    </location>
</feature>
<comment type="caution">
    <text evidence="5">The sequence shown here is derived from an EMBL/GenBank/DDBJ whole genome shotgun (WGS) entry which is preliminary data.</text>
</comment>
<evidence type="ECO:0000313" key="6">
    <source>
        <dbReference type="Proteomes" id="UP001295794"/>
    </source>
</evidence>
<evidence type="ECO:0000259" key="4">
    <source>
        <dbReference type="PROSITE" id="PS50048"/>
    </source>
</evidence>
<dbReference type="Pfam" id="PF00172">
    <property type="entry name" value="Zn_clus"/>
    <property type="match status" value="1"/>
</dbReference>
<dbReference type="GO" id="GO:0006351">
    <property type="term" value="P:DNA-templated transcription"/>
    <property type="evidence" value="ECO:0007669"/>
    <property type="project" value="InterPro"/>
</dbReference>
<dbReference type="Pfam" id="PF04082">
    <property type="entry name" value="Fungal_trans"/>
    <property type="match status" value="1"/>
</dbReference>
<evidence type="ECO:0000313" key="5">
    <source>
        <dbReference type="EMBL" id="CAK5269785.1"/>
    </source>
</evidence>
<feature type="region of interest" description="Disordered" evidence="3">
    <location>
        <begin position="102"/>
        <end position="127"/>
    </location>
</feature>
<feature type="compositionally biased region" description="Low complexity" evidence="3">
    <location>
        <begin position="22"/>
        <end position="31"/>
    </location>
</feature>
<keyword evidence="1" id="KW-0479">Metal-binding</keyword>